<feature type="compositionally biased region" description="Polar residues" evidence="1">
    <location>
        <begin position="334"/>
        <end position="345"/>
    </location>
</feature>
<feature type="region of interest" description="Disordered" evidence="1">
    <location>
        <begin position="665"/>
        <end position="946"/>
    </location>
</feature>
<feature type="region of interest" description="Disordered" evidence="1">
    <location>
        <begin position="321"/>
        <end position="356"/>
    </location>
</feature>
<accession>A0A8H3FN02</accession>
<dbReference type="GO" id="GO:0016807">
    <property type="term" value="F:cysteine-type carboxypeptidase activity"/>
    <property type="evidence" value="ECO:0007669"/>
    <property type="project" value="TreeGrafter"/>
</dbReference>
<organism evidence="3 4">
    <name type="scientific">Heterodermia speciosa</name>
    <dbReference type="NCBI Taxonomy" id="116794"/>
    <lineage>
        <taxon>Eukaryota</taxon>
        <taxon>Fungi</taxon>
        <taxon>Dikarya</taxon>
        <taxon>Ascomycota</taxon>
        <taxon>Pezizomycotina</taxon>
        <taxon>Lecanoromycetes</taxon>
        <taxon>OSLEUM clade</taxon>
        <taxon>Lecanoromycetidae</taxon>
        <taxon>Caliciales</taxon>
        <taxon>Physciaceae</taxon>
        <taxon>Heterodermia</taxon>
    </lineage>
</organism>
<dbReference type="GO" id="GO:1990380">
    <property type="term" value="F:K48-linked deubiquitinase activity"/>
    <property type="evidence" value="ECO:0007669"/>
    <property type="project" value="InterPro"/>
</dbReference>
<feature type="region of interest" description="Disordered" evidence="1">
    <location>
        <begin position="1"/>
        <end position="246"/>
    </location>
</feature>
<feature type="compositionally biased region" description="Low complexity" evidence="1">
    <location>
        <begin position="879"/>
        <end position="914"/>
    </location>
</feature>
<comment type="caution">
    <text evidence="3">The sequence shown here is derived from an EMBL/GenBank/DDBJ whole genome shotgun (WGS) entry which is preliminary data.</text>
</comment>
<dbReference type="Pfam" id="PF04424">
    <property type="entry name" value="MINDY_DUB"/>
    <property type="match status" value="1"/>
</dbReference>
<feature type="compositionally biased region" description="Basic and acidic residues" evidence="1">
    <location>
        <begin position="185"/>
        <end position="198"/>
    </location>
</feature>
<sequence>MTIRKPNHDGYQAHGFSNPSLPSPPGQQISPRNDDLIYNGQAEGKVQDSISKGEESNEEYKGELPSSLSFGYGGFTNHPGVPIDNVPASLPVQPVDVTPRSSFDSHRSQNNSSSPGPVVGGQGDRYGKSKLASNNPFLQHPDSLASVSMRPIGEESSATVWADGPETRPWQSQMEPQVLPMSSEQAKDSRPNIDRVSSKESSLSGQSLRTITSTRIPEEVPFDDPWNGLATPQTRGPQSDRNNSSVADLNTVSTLPIALKDVSQVQNAIQNVPCLPEQKYIHDQLTLNAFENEKGLPPLPARHQADFAPALPPRKVEHIGEQLPPKPPRPHVNTAVSADTVSGRAQNEADRRRKQRSETYQIRLVNWFDASSKINPRRSPIMVQNANGPCPLLALVNALVLSTPSGLDTALLETLERREQVSLGLLLDAVIDELMSGRRGDAAQNLPDVSELYAFLVNLHTGMNVNPCFLPKEPDAMHILDTPIPDGAASLSDFGKAGGFESTREMKLYSTFAVPLIHGWLPSSAHPACAALRRSAKTYEDAQNLMFAEEELENKLSRQGLDQDEQGLLQDIASVKYFLSSSATQLTGFGLNQITESLRPGSIAILFRNDHFSTLYRNPRSGQLFTLVTDMGYAGHDEVVWESLVDVSGEGCEFFAGDFRVVGNNDHQLNRDPTDDNDGWTTVGRSDRNGRSHSYNTAPDLSSLHLGDGPQNPTSPKAEQEDHDLALALQLQEEEEERERQETAARQREDELSHAFLSSQPGSGGHGAKRGPEIRPSIPPRGTTSGRAGRVAARGGLRSERRSGASSTETRPPVQPEDGEEAPPPTYEQAASGPAYHPPPNHPAHPHASSASPNNSARPRAPHRDSSAYTQNSTRLTDSPIATSPASSPFTSSPLAGGSRTRSSAARSSLSRRGGPSGVEGAPGVYRRNGGKVADEGDRDRDCNIM</sequence>
<feature type="compositionally biased region" description="Polar residues" evidence="1">
    <location>
        <begin position="15"/>
        <end position="31"/>
    </location>
</feature>
<evidence type="ECO:0000313" key="4">
    <source>
        <dbReference type="Proteomes" id="UP000664521"/>
    </source>
</evidence>
<dbReference type="PANTHER" id="PTHR18063">
    <property type="entry name" value="NF-E2 INDUCIBLE PROTEIN"/>
    <property type="match status" value="1"/>
</dbReference>
<feature type="compositionally biased region" description="Basic and acidic residues" evidence="1">
    <location>
        <begin position="51"/>
        <end position="62"/>
    </location>
</feature>
<feature type="compositionally biased region" description="Polar residues" evidence="1">
    <location>
        <begin position="867"/>
        <end position="877"/>
    </location>
</feature>
<gene>
    <name evidence="3" type="ORF">HETSPECPRED_006619</name>
</gene>
<keyword evidence="4" id="KW-1185">Reference proteome</keyword>
<reference evidence="3" key="1">
    <citation type="submission" date="2021-03" db="EMBL/GenBank/DDBJ databases">
        <authorList>
            <person name="Tagirdzhanova G."/>
        </authorList>
    </citation>
    <scope>NUCLEOTIDE SEQUENCE</scope>
</reference>
<dbReference type="AlphaFoldDB" id="A0A8H3FN02"/>
<dbReference type="EMBL" id="CAJPDS010000045">
    <property type="protein sequence ID" value="CAF9927588.1"/>
    <property type="molecule type" value="Genomic_DNA"/>
</dbReference>
<dbReference type="GO" id="GO:0004843">
    <property type="term" value="F:cysteine-type deubiquitinase activity"/>
    <property type="evidence" value="ECO:0007669"/>
    <property type="project" value="InterPro"/>
</dbReference>
<feature type="compositionally biased region" description="Basic and acidic residues" evidence="1">
    <location>
        <begin position="933"/>
        <end position="946"/>
    </location>
</feature>
<feature type="compositionally biased region" description="Polar residues" evidence="1">
    <location>
        <begin position="169"/>
        <end position="184"/>
    </location>
</feature>
<proteinExistence type="predicted"/>
<name>A0A8H3FN02_9LECA</name>
<feature type="compositionally biased region" description="Low complexity" evidence="1">
    <location>
        <begin position="781"/>
        <end position="796"/>
    </location>
</feature>
<feature type="compositionally biased region" description="Low complexity" evidence="1">
    <location>
        <begin position="846"/>
        <end position="859"/>
    </location>
</feature>
<dbReference type="GO" id="GO:0071944">
    <property type="term" value="C:cell periphery"/>
    <property type="evidence" value="ECO:0007669"/>
    <property type="project" value="TreeGrafter"/>
</dbReference>
<dbReference type="PANTHER" id="PTHR18063:SF6">
    <property type="entry name" value="UBIQUITIN CARBOXYL-TERMINAL HYDROLASE"/>
    <property type="match status" value="1"/>
</dbReference>
<feature type="domain" description="MINDY deubiquitinase" evidence="2">
    <location>
        <begin position="359"/>
        <end position="659"/>
    </location>
</feature>
<dbReference type="GO" id="GO:0071108">
    <property type="term" value="P:protein K48-linked deubiquitination"/>
    <property type="evidence" value="ECO:0007669"/>
    <property type="project" value="TreeGrafter"/>
</dbReference>
<dbReference type="InterPro" id="IPR033979">
    <property type="entry name" value="MINDY_domain"/>
</dbReference>
<evidence type="ECO:0000313" key="3">
    <source>
        <dbReference type="EMBL" id="CAF9927588.1"/>
    </source>
</evidence>
<dbReference type="Proteomes" id="UP000664521">
    <property type="component" value="Unassembled WGS sequence"/>
</dbReference>
<dbReference type="OrthoDB" id="10261212at2759"/>
<protein>
    <recommendedName>
        <fullName evidence="2">MINDY deubiquitinase domain-containing protein</fullName>
    </recommendedName>
</protein>
<feature type="compositionally biased region" description="Polar residues" evidence="1">
    <location>
        <begin position="230"/>
        <end position="246"/>
    </location>
</feature>
<evidence type="ECO:0000259" key="2">
    <source>
        <dbReference type="Pfam" id="PF04424"/>
    </source>
</evidence>
<evidence type="ECO:0000256" key="1">
    <source>
        <dbReference type="SAM" id="MobiDB-lite"/>
    </source>
</evidence>
<dbReference type="GO" id="GO:0005829">
    <property type="term" value="C:cytosol"/>
    <property type="evidence" value="ECO:0007669"/>
    <property type="project" value="TreeGrafter"/>
</dbReference>
<dbReference type="InterPro" id="IPR007518">
    <property type="entry name" value="MINDY"/>
</dbReference>
<feature type="compositionally biased region" description="Basic and acidic residues" evidence="1">
    <location>
        <begin position="738"/>
        <end position="753"/>
    </location>
</feature>